<dbReference type="SUPFAM" id="SSF51004">
    <property type="entry name" value="C-terminal (heme d1) domain of cytochrome cd1-nitrite reductase"/>
    <property type="match status" value="1"/>
</dbReference>
<name>A0ABW0V1C6_9ACTN</name>
<reference evidence="2" key="1">
    <citation type="journal article" date="2019" name="Int. J. Syst. Evol. Microbiol.">
        <title>The Global Catalogue of Microorganisms (GCM) 10K type strain sequencing project: providing services to taxonomists for standard genome sequencing and annotation.</title>
        <authorList>
            <consortium name="The Broad Institute Genomics Platform"/>
            <consortium name="The Broad Institute Genome Sequencing Center for Infectious Disease"/>
            <person name="Wu L."/>
            <person name="Ma J."/>
        </authorList>
    </citation>
    <scope>NUCLEOTIDE SEQUENCE [LARGE SCALE GENOMIC DNA]</scope>
    <source>
        <strain evidence="2">CGMCC 4.7248</strain>
    </source>
</reference>
<dbReference type="Proteomes" id="UP001596154">
    <property type="component" value="Unassembled WGS sequence"/>
</dbReference>
<dbReference type="Gene3D" id="2.130.10.10">
    <property type="entry name" value="YVTN repeat-like/Quinoprotein amine dehydrogenase"/>
    <property type="match status" value="2"/>
</dbReference>
<evidence type="ECO:0000313" key="1">
    <source>
        <dbReference type="EMBL" id="MFC5639675.1"/>
    </source>
</evidence>
<dbReference type="NCBIfam" id="TIGR02276">
    <property type="entry name" value="beta_rpt_yvtn"/>
    <property type="match status" value="1"/>
</dbReference>
<dbReference type="PANTHER" id="PTHR47197">
    <property type="entry name" value="PROTEIN NIRF"/>
    <property type="match status" value="1"/>
</dbReference>
<organism evidence="1 2">
    <name type="scientific">Streptomyces bullii</name>
    <dbReference type="NCBI Taxonomy" id="349910"/>
    <lineage>
        <taxon>Bacteria</taxon>
        <taxon>Bacillati</taxon>
        <taxon>Actinomycetota</taxon>
        <taxon>Actinomycetes</taxon>
        <taxon>Kitasatosporales</taxon>
        <taxon>Streptomycetaceae</taxon>
        <taxon>Streptomyces</taxon>
    </lineage>
</organism>
<dbReference type="InterPro" id="IPR011964">
    <property type="entry name" value="YVTN_b-propeller_repeat"/>
</dbReference>
<dbReference type="PANTHER" id="PTHR47197:SF3">
    <property type="entry name" value="DIHYDRO-HEME D1 DEHYDROGENASE"/>
    <property type="match status" value="1"/>
</dbReference>
<protein>
    <submittedName>
        <fullName evidence="1">Beta-propeller fold lactonase family protein</fullName>
    </submittedName>
</protein>
<proteinExistence type="predicted"/>
<comment type="caution">
    <text evidence="1">The sequence shown here is derived from an EMBL/GenBank/DDBJ whole genome shotgun (WGS) entry which is preliminary data.</text>
</comment>
<sequence>MAEANSWRQREVEIYSTDTDSGQITVIRKDGPSSHKVVKEIAVGNAPRGAVKFTRDGRGFVSNTSTNTVSELDALTRREVARITVGSGPRGLGIVPGERYLLVSNSGSNTVSVVDLESRTELTQVAVARDPRHMAISKDGRFAYVCIWGSGYISKLDLSGLTAEGRPESIREIARIHIGEDSFPYSLNIDRTGKRAYVACNAIEALPVIDLETDTVIAKVPVKSDGGRAVAFTADNAFALLSLERISQIAVVDTEELTTTRYIPVGPGPRGIAVDESDNTVYCGLFARTVPDDDDQVQFKFSPHSLSVVHLDGVDLSLPAEEGGNVQYDEIKVGFGPCSVSVFDSAQVSYDEGKLNEAAARLSDNAPAKL</sequence>
<keyword evidence="2" id="KW-1185">Reference proteome</keyword>
<dbReference type="InterPro" id="IPR051200">
    <property type="entry name" value="Host-pathogen_enzymatic-act"/>
</dbReference>
<evidence type="ECO:0000313" key="2">
    <source>
        <dbReference type="Proteomes" id="UP001596154"/>
    </source>
</evidence>
<dbReference type="RefSeq" id="WP_381031867.1">
    <property type="nucleotide sequence ID" value="NZ_JBHSNY010000030.1"/>
</dbReference>
<dbReference type="EMBL" id="JBHSNY010000030">
    <property type="protein sequence ID" value="MFC5639675.1"/>
    <property type="molecule type" value="Genomic_DNA"/>
</dbReference>
<accession>A0ABW0V1C6</accession>
<dbReference type="InterPro" id="IPR011048">
    <property type="entry name" value="Haem_d1_sf"/>
</dbReference>
<gene>
    <name evidence="1" type="ORF">ACFPZJ_39435</name>
</gene>
<dbReference type="InterPro" id="IPR015943">
    <property type="entry name" value="WD40/YVTN_repeat-like_dom_sf"/>
</dbReference>